<dbReference type="AlphaFoldDB" id="C1H8L9"/>
<feature type="region of interest" description="Disordered" evidence="1">
    <location>
        <begin position="1"/>
        <end position="86"/>
    </location>
</feature>
<evidence type="ECO:0000313" key="3">
    <source>
        <dbReference type="Proteomes" id="UP000002059"/>
    </source>
</evidence>
<reference evidence="2 3" key="1">
    <citation type="journal article" date="2011" name="PLoS Genet.">
        <title>Comparative genomic analysis of human fungal pathogens causing paracoccidioidomycosis.</title>
        <authorList>
            <person name="Desjardins C.A."/>
            <person name="Champion M.D."/>
            <person name="Holder J.W."/>
            <person name="Muszewska A."/>
            <person name="Goldberg J."/>
            <person name="Bailao A.M."/>
            <person name="Brigido M.M."/>
            <person name="Ferreira M.E."/>
            <person name="Garcia A.M."/>
            <person name="Grynberg M."/>
            <person name="Gujja S."/>
            <person name="Heiman D.I."/>
            <person name="Henn M.R."/>
            <person name="Kodira C.D."/>
            <person name="Leon-Narvaez H."/>
            <person name="Longo L.V."/>
            <person name="Ma L.J."/>
            <person name="Malavazi I."/>
            <person name="Matsuo A.L."/>
            <person name="Morais F.V."/>
            <person name="Pereira M."/>
            <person name="Rodriguez-Brito S."/>
            <person name="Sakthikumar S."/>
            <person name="Salem-Izacc S.M."/>
            <person name="Sykes S.M."/>
            <person name="Teixeira M.M."/>
            <person name="Vallejo M.C."/>
            <person name="Walter M.E."/>
            <person name="Yandava C."/>
            <person name="Young S."/>
            <person name="Zeng Q."/>
            <person name="Zucker J."/>
            <person name="Felipe M.S."/>
            <person name="Goldman G.H."/>
            <person name="Haas B.J."/>
            <person name="McEwen J.G."/>
            <person name="Nino-Vega G."/>
            <person name="Puccia R."/>
            <person name="San-Blas G."/>
            <person name="Soares C.M."/>
            <person name="Birren B.W."/>
            <person name="Cuomo C.A."/>
        </authorList>
    </citation>
    <scope>NUCLEOTIDE SEQUENCE [LARGE SCALE GENOMIC DNA]</scope>
    <source>
        <strain evidence="3">ATCC MYA-826 / Pb01</strain>
    </source>
</reference>
<dbReference type="OMA" id="GCKVQPN"/>
<dbReference type="VEuPathDB" id="FungiDB:PAAG_07110"/>
<organism evidence="2 3">
    <name type="scientific">Paracoccidioides lutzii (strain ATCC MYA-826 / Pb01)</name>
    <name type="common">Paracoccidioides brasiliensis</name>
    <dbReference type="NCBI Taxonomy" id="502779"/>
    <lineage>
        <taxon>Eukaryota</taxon>
        <taxon>Fungi</taxon>
        <taxon>Dikarya</taxon>
        <taxon>Ascomycota</taxon>
        <taxon>Pezizomycotina</taxon>
        <taxon>Eurotiomycetes</taxon>
        <taxon>Eurotiomycetidae</taxon>
        <taxon>Onygenales</taxon>
        <taxon>Ajellomycetaceae</taxon>
        <taxon>Paracoccidioides</taxon>
    </lineage>
</organism>
<name>C1H8L9_PARBA</name>
<sequence>MVEPRGTETAEVEDEVEQKQTVYSSIPLDTSQPGLQRTKKSNNTKILSSATALPLHTPVVSTTSGREPANPGNPVAWSQPSSRPQPQIQQLVPDVVPDVCSVQSSDSEALLASVASQSHALSPACFRHGARYPGCKVQPNLNYQGYGQYFTEPCGFD</sequence>
<dbReference type="EMBL" id="KN294013">
    <property type="protein sequence ID" value="EEH36692.2"/>
    <property type="molecule type" value="Genomic_DNA"/>
</dbReference>
<dbReference type="GeneID" id="9094164"/>
<accession>C1H8L9</accession>
<evidence type="ECO:0000256" key="1">
    <source>
        <dbReference type="SAM" id="MobiDB-lite"/>
    </source>
</evidence>
<evidence type="ECO:0000313" key="2">
    <source>
        <dbReference type="EMBL" id="EEH36692.2"/>
    </source>
</evidence>
<dbReference type="RefSeq" id="XP_015700565.1">
    <property type="nucleotide sequence ID" value="XM_015846130.1"/>
</dbReference>
<dbReference type="Proteomes" id="UP000002059">
    <property type="component" value="Partially assembled WGS sequence"/>
</dbReference>
<dbReference type="HOGENOM" id="CLU_1678459_0_0_1"/>
<protein>
    <submittedName>
        <fullName evidence="2">Uncharacterized protein</fullName>
    </submittedName>
</protein>
<gene>
    <name evidence="2" type="ORF">PAAG_07110</name>
</gene>
<keyword evidence="3" id="KW-1185">Reference proteome</keyword>
<feature type="compositionally biased region" description="Polar residues" evidence="1">
    <location>
        <begin position="19"/>
        <end position="36"/>
    </location>
</feature>
<proteinExistence type="predicted"/>
<dbReference type="KEGG" id="pbl:PAAG_07110"/>